<protein>
    <submittedName>
        <fullName evidence="1">Uncharacterized protein</fullName>
    </submittedName>
</protein>
<dbReference type="eggNOG" id="COG0762">
    <property type="taxonomic scope" value="Bacteria"/>
</dbReference>
<dbReference type="EMBL" id="CP015614">
    <property type="protein sequence ID" value="ANF55335.1"/>
    <property type="molecule type" value="Genomic_DNA"/>
</dbReference>
<gene>
    <name evidence="1" type="ORF">DA69_11620</name>
</gene>
<dbReference type="InterPro" id="IPR003425">
    <property type="entry name" value="CCB3/YggT"/>
</dbReference>
<dbReference type="STRING" id="588932.DA69_11620"/>
<dbReference type="Proteomes" id="UP000077603">
    <property type="component" value="Chromosome"/>
</dbReference>
<proteinExistence type="predicted"/>
<keyword evidence="2" id="KW-1185">Reference proteome</keyword>
<accession>A0A172Y8H2</accession>
<name>A0A172Y8H2_9CAUL</name>
<dbReference type="AlphaFoldDB" id="A0A172Y8H2"/>
<dbReference type="Pfam" id="PF02325">
    <property type="entry name" value="CCB3_YggT"/>
    <property type="match status" value="1"/>
</dbReference>
<sequence>MGFALVWLVNAVVTLMIWCIIASAILSWLFAFDVVNPRNRFVGQIAYVLDTVTRPILGPIQRVVPPLGGIDITPIIALLALQFLSVLFNRTVAPMLIMSLG</sequence>
<dbReference type="OrthoDB" id="9814445at2"/>
<dbReference type="RefSeq" id="WP_025976553.1">
    <property type="nucleotide sequence ID" value="NZ_CP015614.1"/>
</dbReference>
<dbReference type="KEGG" id="bne:DA69_11620"/>
<evidence type="ECO:0000313" key="1">
    <source>
        <dbReference type="EMBL" id="ANF55335.1"/>
    </source>
</evidence>
<organism evidence="1 2">
    <name type="scientific">Brevundimonas naejangsanensis</name>
    <dbReference type="NCBI Taxonomy" id="588932"/>
    <lineage>
        <taxon>Bacteria</taxon>
        <taxon>Pseudomonadati</taxon>
        <taxon>Pseudomonadota</taxon>
        <taxon>Alphaproteobacteria</taxon>
        <taxon>Caulobacterales</taxon>
        <taxon>Caulobacteraceae</taxon>
        <taxon>Brevundimonas</taxon>
    </lineage>
</organism>
<reference evidence="1 2" key="1">
    <citation type="journal article" date="2014" name="Genome Announc.">
        <title>Genome Sequence of a Promising Hydrogen-Producing Facultative Anaerobic Bacterium, Brevundimonas naejangsanensis Strain B1.</title>
        <authorList>
            <person name="Su H."/>
            <person name="Zhang T."/>
            <person name="Bao M."/>
            <person name="Jiang Y."/>
            <person name="Wang Y."/>
            <person name="Tan T."/>
        </authorList>
    </citation>
    <scope>NUCLEOTIDE SEQUENCE [LARGE SCALE GENOMIC DNA]</scope>
    <source>
        <strain evidence="1 2">B1</strain>
    </source>
</reference>
<dbReference type="GO" id="GO:0016020">
    <property type="term" value="C:membrane"/>
    <property type="evidence" value="ECO:0007669"/>
    <property type="project" value="InterPro"/>
</dbReference>
<evidence type="ECO:0000313" key="2">
    <source>
        <dbReference type="Proteomes" id="UP000077603"/>
    </source>
</evidence>